<evidence type="ECO:0000256" key="6">
    <source>
        <dbReference type="RuleBase" id="RU003983"/>
    </source>
</evidence>
<keyword evidence="5 6" id="KW-0482">Metalloprotease</keyword>
<dbReference type="InterPro" id="IPR001915">
    <property type="entry name" value="Peptidase_M48"/>
</dbReference>
<feature type="transmembrane region" description="Helical" evidence="7">
    <location>
        <begin position="95"/>
        <end position="117"/>
    </location>
</feature>
<dbReference type="Pfam" id="PF01435">
    <property type="entry name" value="Peptidase_M48"/>
    <property type="match status" value="1"/>
</dbReference>
<evidence type="ECO:0000256" key="4">
    <source>
        <dbReference type="ARBA" id="ARBA00022833"/>
    </source>
</evidence>
<keyword evidence="4 6" id="KW-0862">Zinc</keyword>
<evidence type="ECO:0000256" key="5">
    <source>
        <dbReference type="ARBA" id="ARBA00023049"/>
    </source>
</evidence>
<dbReference type="Gene3D" id="3.30.2010.10">
    <property type="entry name" value="Metalloproteases ('zincins'), catalytic domain"/>
    <property type="match status" value="1"/>
</dbReference>
<protein>
    <submittedName>
        <fullName evidence="9">M48 family metallopeptidase</fullName>
    </submittedName>
</protein>
<evidence type="ECO:0000313" key="10">
    <source>
        <dbReference type="Proteomes" id="UP001202134"/>
    </source>
</evidence>
<keyword evidence="2" id="KW-0479">Metal-binding</keyword>
<comment type="cofactor">
    <cofactor evidence="6">
        <name>Zn(2+)</name>
        <dbReference type="ChEBI" id="CHEBI:29105"/>
    </cofactor>
    <text evidence="6">Binds 1 zinc ion per subunit.</text>
</comment>
<dbReference type="EMBL" id="JAKIKU010000010">
    <property type="protein sequence ID" value="MCL1046927.1"/>
    <property type="molecule type" value="Genomic_DNA"/>
</dbReference>
<evidence type="ECO:0000256" key="3">
    <source>
        <dbReference type="ARBA" id="ARBA00022801"/>
    </source>
</evidence>
<dbReference type="PANTHER" id="PTHR22726:SF24">
    <property type="entry name" value="M48 FAMILY METALLOPEPTIDASE"/>
    <property type="match status" value="1"/>
</dbReference>
<evidence type="ECO:0000259" key="8">
    <source>
        <dbReference type="Pfam" id="PF01435"/>
    </source>
</evidence>
<name>A0ABT0KSY3_9GAMM</name>
<accession>A0ABT0KSY3</accession>
<keyword evidence="7" id="KW-0812">Transmembrane</keyword>
<comment type="caution">
    <text evidence="9">The sequence shown here is derived from an EMBL/GenBank/DDBJ whole genome shotgun (WGS) entry which is preliminary data.</text>
</comment>
<dbReference type="RefSeq" id="WP_248956464.1">
    <property type="nucleotide sequence ID" value="NZ_JAKIKU010000010.1"/>
</dbReference>
<dbReference type="CDD" id="cd07332">
    <property type="entry name" value="M48C_Oma1_like"/>
    <property type="match status" value="1"/>
</dbReference>
<keyword evidence="1 6" id="KW-0645">Protease</keyword>
<dbReference type="Proteomes" id="UP001202134">
    <property type="component" value="Unassembled WGS sequence"/>
</dbReference>
<gene>
    <name evidence="9" type="ORF">L2737_16640</name>
</gene>
<evidence type="ECO:0000256" key="2">
    <source>
        <dbReference type="ARBA" id="ARBA00022723"/>
    </source>
</evidence>
<proteinExistence type="inferred from homology"/>
<keyword evidence="10" id="KW-1185">Reference proteome</keyword>
<feature type="domain" description="Peptidase M48" evidence="8">
    <location>
        <begin position="169"/>
        <end position="338"/>
    </location>
</feature>
<organism evidence="9 10">
    <name type="scientific">Shewanella electrodiphila</name>
    <dbReference type="NCBI Taxonomy" id="934143"/>
    <lineage>
        <taxon>Bacteria</taxon>
        <taxon>Pseudomonadati</taxon>
        <taxon>Pseudomonadota</taxon>
        <taxon>Gammaproteobacteria</taxon>
        <taxon>Alteromonadales</taxon>
        <taxon>Shewanellaceae</taxon>
        <taxon>Shewanella</taxon>
    </lineage>
</organism>
<keyword evidence="7" id="KW-0472">Membrane</keyword>
<comment type="similarity">
    <text evidence="6">Belongs to the peptidase M48 family.</text>
</comment>
<keyword evidence="7" id="KW-1133">Transmembrane helix</keyword>
<evidence type="ECO:0000256" key="1">
    <source>
        <dbReference type="ARBA" id="ARBA00022670"/>
    </source>
</evidence>
<reference evidence="9 10" key="1">
    <citation type="submission" date="2022-01" db="EMBL/GenBank/DDBJ databases">
        <title>Whole genome-based taxonomy of the Shewanellaceae.</title>
        <authorList>
            <person name="Martin-Rodriguez A.J."/>
        </authorList>
    </citation>
    <scope>NUCLEOTIDE SEQUENCE [LARGE SCALE GENOMIC DNA]</scope>
    <source>
        <strain evidence="9 10">DSM 24955</strain>
    </source>
</reference>
<sequence length="342" mass="37564">MIEQIDGHILAPKNATKYPASMVLGANGMLTVSSEPFSGQHQLETTEISAALGNTPRNITFNNGHVFVASQSQHLNQWLTKHSKPSVINKLEQHLGLIVVACIVTVIVTYSTIVYGVPAASKLIANMVPHSVEKQVGDYSLSLVEEMGFSESSLTSDRQAELQLLFSDTVNKLPQQAELFSQPPQLLIFSSKEGANAFAMAGGHIILTDEMIELADNDSQLQAVLLHELGHIRHRHIMTSIVQSSILSIAAAMIVGEASGIADTLMSVTVLGTSLSYSRHHEHEADNFAAEHLHNWYQNTDSLVSLYKLLQSKHQIDIPDWASTHPNLEDRMAELKKYSQNQ</sequence>
<evidence type="ECO:0000313" key="9">
    <source>
        <dbReference type="EMBL" id="MCL1046927.1"/>
    </source>
</evidence>
<dbReference type="InterPro" id="IPR051156">
    <property type="entry name" value="Mito/Outer_Membr_Metalloprot"/>
</dbReference>
<dbReference type="PANTHER" id="PTHR22726">
    <property type="entry name" value="METALLOENDOPEPTIDASE OMA1"/>
    <property type="match status" value="1"/>
</dbReference>
<keyword evidence="3 6" id="KW-0378">Hydrolase</keyword>
<evidence type="ECO:0000256" key="7">
    <source>
        <dbReference type="SAM" id="Phobius"/>
    </source>
</evidence>